<dbReference type="RefSeq" id="WP_422865346.1">
    <property type="nucleotide sequence ID" value="NZ_JAMSKV010000017.1"/>
</dbReference>
<dbReference type="PIRSF" id="PIRSF039032">
    <property type="entry name" value="HigB-2"/>
    <property type="match status" value="1"/>
</dbReference>
<reference evidence="1 2" key="1">
    <citation type="submission" date="2022-06" db="EMBL/GenBank/DDBJ databases">
        <title>Endosaccharibacter gen. nov., sp. nov., endophytic bacteria isolated from sugarcane.</title>
        <authorList>
            <person name="Pitiwittayakul N."/>
            <person name="Yukphan P."/>
            <person name="Charoenyingcharoen P."/>
            <person name="Tanasupawat S."/>
        </authorList>
    </citation>
    <scope>NUCLEOTIDE SEQUENCE [LARGE SCALE GENOMIC DNA]</scope>
    <source>
        <strain evidence="1 2">KSS8</strain>
    </source>
</reference>
<dbReference type="InterPro" id="IPR009387">
    <property type="entry name" value="HigB-2"/>
</dbReference>
<protein>
    <submittedName>
        <fullName evidence="1">Type II toxin-antitoxin system RelE/ParE family toxin</fullName>
    </submittedName>
</protein>
<proteinExistence type="predicted"/>
<gene>
    <name evidence="1" type="ORF">NFI95_15540</name>
</gene>
<dbReference type="EMBL" id="JAMSKV010000017">
    <property type="protein sequence ID" value="MCQ8279857.1"/>
    <property type="molecule type" value="Genomic_DNA"/>
</dbReference>
<name>A0ABT1WC62_9PROT</name>
<evidence type="ECO:0000313" key="1">
    <source>
        <dbReference type="EMBL" id="MCQ8279857.1"/>
    </source>
</evidence>
<sequence>MHTVSSTHSFERAAKVAGMTDEEIEELINYLALHPDAGEEIVGSGGCRKFRFARKGAGKRGGYRTVTFYSGAMVPVYLITVFAKGQKSNLSQAEVNQLSKITAALSKQCREKVVKVSSKR</sequence>
<organism evidence="1 2">
    <name type="scientific">Endosaccharibacter trunci</name>
    <dbReference type="NCBI Taxonomy" id="2812733"/>
    <lineage>
        <taxon>Bacteria</taxon>
        <taxon>Pseudomonadati</taxon>
        <taxon>Pseudomonadota</taxon>
        <taxon>Alphaproteobacteria</taxon>
        <taxon>Acetobacterales</taxon>
        <taxon>Acetobacteraceae</taxon>
        <taxon>Endosaccharibacter</taxon>
    </lineage>
</organism>
<accession>A0ABT1WC62</accession>
<evidence type="ECO:0000313" key="2">
    <source>
        <dbReference type="Proteomes" id="UP001524587"/>
    </source>
</evidence>
<dbReference type="Proteomes" id="UP001524587">
    <property type="component" value="Unassembled WGS sequence"/>
</dbReference>
<dbReference type="Pfam" id="PF06296">
    <property type="entry name" value="RelE"/>
    <property type="match status" value="1"/>
</dbReference>
<comment type="caution">
    <text evidence="1">The sequence shown here is derived from an EMBL/GenBank/DDBJ whole genome shotgun (WGS) entry which is preliminary data.</text>
</comment>
<keyword evidence="2" id="KW-1185">Reference proteome</keyword>